<gene>
    <name evidence="2" type="ORF">QR685DRAFT_327842</name>
</gene>
<dbReference type="EMBL" id="JAVLET010000006">
    <property type="protein sequence ID" value="KAL0469155.1"/>
    <property type="molecule type" value="Genomic_DNA"/>
</dbReference>
<keyword evidence="3" id="KW-1185">Reference proteome</keyword>
<evidence type="ECO:0000313" key="3">
    <source>
        <dbReference type="Proteomes" id="UP001451303"/>
    </source>
</evidence>
<keyword evidence="1" id="KW-1133">Transmembrane helix</keyword>
<keyword evidence="1" id="KW-0812">Transmembrane</keyword>
<evidence type="ECO:0000256" key="1">
    <source>
        <dbReference type="SAM" id="Phobius"/>
    </source>
</evidence>
<keyword evidence="1" id="KW-0472">Membrane</keyword>
<organism evidence="2 3">
    <name type="scientific">Neurospora intermedia</name>
    <dbReference type="NCBI Taxonomy" id="5142"/>
    <lineage>
        <taxon>Eukaryota</taxon>
        <taxon>Fungi</taxon>
        <taxon>Dikarya</taxon>
        <taxon>Ascomycota</taxon>
        <taxon>Pezizomycotina</taxon>
        <taxon>Sordariomycetes</taxon>
        <taxon>Sordariomycetidae</taxon>
        <taxon>Sordariales</taxon>
        <taxon>Sordariaceae</taxon>
        <taxon>Neurospora</taxon>
    </lineage>
</organism>
<name>A0ABR3D8Z3_NEUIN</name>
<feature type="transmembrane region" description="Helical" evidence="1">
    <location>
        <begin position="74"/>
        <end position="96"/>
    </location>
</feature>
<sequence length="98" mass="11776">MYAWKTAKWPWKGRCYVMLLFLSLFLFFVVYFFLLFFFFSPFVVHYVGGWVGGSVVQFGLMFDTSLLVRHTVDLEAWGIFYSFFVFFLFKSLLSWLPK</sequence>
<reference evidence="2 3" key="1">
    <citation type="submission" date="2023-09" db="EMBL/GenBank/DDBJ databases">
        <title>Multi-omics analysis of a traditional fermented food reveals byproduct-associated fungal strains for waste-to-food upcycling.</title>
        <authorList>
            <consortium name="Lawrence Berkeley National Laboratory"/>
            <person name="Rekdal V.M."/>
            <person name="Villalobos-Escobedo J.M."/>
            <person name="Rodriguez-Valeron N."/>
            <person name="Garcia M.O."/>
            <person name="Vasquez D.P."/>
            <person name="Damayanti I."/>
            <person name="Sorensen P.M."/>
            <person name="Baidoo E.E."/>
            <person name="De Carvalho A.C."/>
            <person name="Riley R."/>
            <person name="Lipzen A."/>
            <person name="He G."/>
            <person name="Yan M."/>
            <person name="Haridas S."/>
            <person name="Daum C."/>
            <person name="Yoshinaga Y."/>
            <person name="Ng V."/>
            <person name="Grigoriev I.V."/>
            <person name="Munk R."/>
            <person name="Nuraida L."/>
            <person name="Wijaya C.H."/>
            <person name="Morales P.-C."/>
            <person name="Keasling J.D."/>
        </authorList>
    </citation>
    <scope>NUCLEOTIDE SEQUENCE [LARGE SCALE GENOMIC DNA]</scope>
    <source>
        <strain evidence="2 3">FGSC 2613</strain>
    </source>
</reference>
<comment type="caution">
    <text evidence="2">The sequence shown here is derived from an EMBL/GenBank/DDBJ whole genome shotgun (WGS) entry which is preliminary data.</text>
</comment>
<proteinExistence type="predicted"/>
<feature type="transmembrane region" description="Helical" evidence="1">
    <location>
        <begin position="43"/>
        <end position="62"/>
    </location>
</feature>
<protein>
    <submittedName>
        <fullName evidence="2">Uncharacterized protein</fullName>
    </submittedName>
</protein>
<dbReference type="Proteomes" id="UP001451303">
    <property type="component" value="Unassembled WGS sequence"/>
</dbReference>
<accession>A0ABR3D8Z3</accession>
<evidence type="ECO:0000313" key="2">
    <source>
        <dbReference type="EMBL" id="KAL0469155.1"/>
    </source>
</evidence>
<feature type="transmembrane region" description="Helical" evidence="1">
    <location>
        <begin position="15"/>
        <end position="37"/>
    </location>
</feature>